<organism evidence="3 4">
    <name type="scientific">Clostridium magnum DSM 2767</name>
    <dbReference type="NCBI Taxonomy" id="1121326"/>
    <lineage>
        <taxon>Bacteria</taxon>
        <taxon>Bacillati</taxon>
        <taxon>Bacillota</taxon>
        <taxon>Clostridia</taxon>
        <taxon>Eubacteriales</taxon>
        <taxon>Clostridiaceae</taxon>
        <taxon>Clostridium</taxon>
    </lineage>
</organism>
<dbReference type="Proteomes" id="UP000076603">
    <property type="component" value="Unassembled WGS sequence"/>
</dbReference>
<sequence length="284" mass="32603">MIDIHTHLWDFEAMPEAIRTYFVGKGNEQVDPKKYTAEGLLESMSQAGIEYSIVSALAYSHDLSWDNIHEINEYVRKAVAASDGKLIGFCTVDPFGGEASITMLRKCMEEEGFKGLKLHGNMQRFYPNDKRLYEIYKVMQSYHKPILFHTGGIGLKAYRDCYGQISNFDDVACDFPELPIILGHAGRLKYEELAVLLRKHTNIYADISTNFSKASEYRTKPMEKLFQTVLEWCGTSSHLLFGSDYPFYAQKQTVDNMNLMEHRTEILKDLEDNTQVFVKKFGII</sequence>
<comment type="caution">
    <text evidence="3">The sequence shown here is derived from an EMBL/GenBank/DDBJ whole genome shotgun (WGS) entry which is preliminary data.</text>
</comment>
<dbReference type="InterPro" id="IPR032466">
    <property type="entry name" value="Metal_Hydrolase"/>
</dbReference>
<dbReference type="PANTHER" id="PTHR21240">
    <property type="entry name" value="2-AMINO-3-CARBOXYLMUCONATE-6-SEMIALDEHYDE DECARBOXYLASE"/>
    <property type="match status" value="1"/>
</dbReference>
<dbReference type="EMBL" id="LWAE01000012">
    <property type="protein sequence ID" value="KZL88986.1"/>
    <property type="molecule type" value="Genomic_DNA"/>
</dbReference>
<feature type="domain" description="Amidohydrolase-related" evidence="2">
    <location>
        <begin position="2"/>
        <end position="262"/>
    </location>
</feature>
<accession>A0A161X4X4</accession>
<dbReference type="OrthoDB" id="9771932at2"/>
<dbReference type="PATRIC" id="fig|1121326.3.peg.5740"/>
<keyword evidence="3" id="KW-0378">Hydrolase</keyword>
<proteinExistence type="predicted"/>
<dbReference type="Gene3D" id="3.20.20.140">
    <property type="entry name" value="Metal-dependent hydrolases"/>
    <property type="match status" value="1"/>
</dbReference>
<evidence type="ECO:0000313" key="4">
    <source>
        <dbReference type="Proteomes" id="UP000076603"/>
    </source>
</evidence>
<reference evidence="3 4" key="1">
    <citation type="submission" date="2016-04" db="EMBL/GenBank/DDBJ databases">
        <title>Genome sequence of Clostridium magnum DSM 2767.</title>
        <authorList>
            <person name="Poehlein A."/>
            <person name="Uhlig R."/>
            <person name="Fischer R."/>
            <person name="Bahl H."/>
            <person name="Daniel R."/>
        </authorList>
    </citation>
    <scope>NUCLEOTIDE SEQUENCE [LARGE SCALE GENOMIC DNA]</scope>
    <source>
        <strain evidence="3 4">DSM 2767</strain>
    </source>
</reference>
<protein>
    <submittedName>
        <fullName evidence="3">Amidohydrolase</fullName>
    </submittedName>
</protein>
<dbReference type="GO" id="GO:0016831">
    <property type="term" value="F:carboxy-lyase activity"/>
    <property type="evidence" value="ECO:0007669"/>
    <property type="project" value="InterPro"/>
</dbReference>
<dbReference type="CDD" id="cd01292">
    <property type="entry name" value="metallo-dependent_hydrolases"/>
    <property type="match status" value="1"/>
</dbReference>
<keyword evidence="4" id="KW-1185">Reference proteome</keyword>
<dbReference type="AlphaFoldDB" id="A0A161X4X4"/>
<gene>
    <name evidence="3" type="ORF">CLMAG_56840</name>
</gene>
<dbReference type="RefSeq" id="WP_066630208.1">
    <property type="nucleotide sequence ID" value="NZ_FQXL01000020.1"/>
</dbReference>
<name>A0A161X4X4_9CLOT</name>
<dbReference type="GO" id="GO:0016787">
    <property type="term" value="F:hydrolase activity"/>
    <property type="evidence" value="ECO:0007669"/>
    <property type="project" value="UniProtKB-KW"/>
</dbReference>
<evidence type="ECO:0000259" key="2">
    <source>
        <dbReference type="Pfam" id="PF04909"/>
    </source>
</evidence>
<dbReference type="Pfam" id="PF04909">
    <property type="entry name" value="Amidohydro_2"/>
    <property type="match status" value="1"/>
</dbReference>
<keyword evidence="1" id="KW-0456">Lyase</keyword>
<dbReference type="InterPro" id="IPR006680">
    <property type="entry name" value="Amidohydro-rel"/>
</dbReference>
<evidence type="ECO:0000256" key="1">
    <source>
        <dbReference type="ARBA" id="ARBA00023239"/>
    </source>
</evidence>
<dbReference type="SUPFAM" id="SSF51556">
    <property type="entry name" value="Metallo-dependent hydrolases"/>
    <property type="match status" value="1"/>
</dbReference>
<dbReference type="InterPro" id="IPR032465">
    <property type="entry name" value="ACMSD"/>
</dbReference>
<evidence type="ECO:0000313" key="3">
    <source>
        <dbReference type="EMBL" id="KZL88986.1"/>
    </source>
</evidence>
<dbReference type="PANTHER" id="PTHR21240:SF19">
    <property type="entry name" value="CATALYTIC_ HYDROLASE"/>
    <property type="match status" value="1"/>
</dbReference>
<dbReference type="STRING" id="1121326.CLMAG_56840"/>